<reference evidence="1" key="1">
    <citation type="submission" date="2019-08" db="EMBL/GenBank/DDBJ databases">
        <authorList>
            <person name="Kucharzyk K."/>
            <person name="Murdoch R.W."/>
            <person name="Higgins S."/>
            <person name="Loffler F."/>
        </authorList>
    </citation>
    <scope>NUCLEOTIDE SEQUENCE</scope>
</reference>
<dbReference type="Gene3D" id="3.20.20.370">
    <property type="entry name" value="Glycoside hydrolase/deacetylase"/>
    <property type="match status" value="1"/>
</dbReference>
<dbReference type="InterPro" id="IPR011330">
    <property type="entry name" value="Glyco_hydro/deAcase_b/a-brl"/>
</dbReference>
<dbReference type="EMBL" id="VSSQ01026051">
    <property type="protein sequence ID" value="MPM74568.1"/>
    <property type="molecule type" value="Genomic_DNA"/>
</dbReference>
<dbReference type="PANTHER" id="PTHR30292:SF0">
    <property type="entry name" value="5-OXOPROLINASE SUBUNIT A"/>
    <property type="match status" value="1"/>
</dbReference>
<dbReference type="GO" id="GO:0005975">
    <property type="term" value="P:carbohydrate metabolic process"/>
    <property type="evidence" value="ECO:0007669"/>
    <property type="project" value="InterPro"/>
</dbReference>
<dbReference type="PANTHER" id="PTHR30292">
    <property type="entry name" value="UNCHARACTERIZED PROTEIN YBGL-RELATED"/>
    <property type="match status" value="1"/>
</dbReference>
<proteinExistence type="predicted"/>
<evidence type="ECO:0000313" key="1">
    <source>
        <dbReference type="EMBL" id="MPM74568.1"/>
    </source>
</evidence>
<dbReference type="AlphaFoldDB" id="A0A645CCF2"/>
<dbReference type="SUPFAM" id="SSF88713">
    <property type="entry name" value="Glycoside hydrolase/deacetylase"/>
    <property type="match status" value="1"/>
</dbReference>
<dbReference type="InterPro" id="IPR005501">
    <property type="entry name" value="LamB/YcsF/PxpA-like"/>
</dbReference>
<comment type="caution">
    <text evidence="1">The sequence shown here is derived from an EMBL/GenBank/DDBJ whole genome shotgun (WGS) entry which is preliminary data.</text>
</comment>
<organism evidence="1">
    <name type="scientific">bioreactor metagenome</name>
    <dbReference type="NCBI Taxonomy" id="1076179"/>
    <lineage>
        <taxon>unclassified sequences</taxon>
        <taxon>metagenomes</taxon>
        <taxon>ecological metagenomes</taxon>
    </lineage>
</organism>
<dbReference type="Pfam" id="PF03746">
    <property type="entry name" value="LamB_YcsF"/>
    <property type="match status" value="1"/>
</dbReference>
<evidence type="ECO:0008006" key="2">
    <source>
        <dbReference type="Google" id="ProtNLM"/>
    </source>
</evidence>
<protein>
    <recommendedName>
        <fullName evidence="2">LamB/YcsF family protein</fullName>
    </recommendedName>
</protein>
<gene>
    <name evidence="1" type="ORF">SDC9_121556</name>
</gene>
<sequence length="103" mass="10759">MIKAGQQAGLRVASEVFADRGYNRDGTLIARGQPGAMIHDPEEAAIRVIQMVADGTITTADGQEIAICADTVCLHGDSPGAVEMAQTIRIRLEEAGIKIAALG</sequence>
<name>A0A645CCF2_9ZZZZ</name>
<accession>A0A645CCF2</accession>